<dbReference type="AlphaFoldDB" id="A0A915CZ63"/>
<dbReference type="WBParaSite" id="jg13830.2">
    <property type="protein sequence ID" value="jg13830.2"/>
    <property type="gene ID" value="jg13830"/>
</dbReference>
<evidence type="ECO:0000313" key="2">
    <source>
        <dbReference type="WBParaSite" id="jg13830.2"/>
    </source>
</evidence>
<proteinExistence type="predicted"/>
<sequence length="153" mass="18474">MSSPYGLRRYSSVSSLQPYSVRLYRSSSLSLIPRNYSACDFNSQLQSSDRYKPKWSYTTPSYRTSWPYRTFRDHNLYCTSYYDKVYNYSPVYYRNLLHNSYQPKGQWYDRYTYPHQSSYANYKYPFNYSVHAPTTLKAIKRILEHILQVEKAM</sequence>
<organism evidence="1 2">
    <name type="scientific">Ditylenchus dipsaci</name>
    <dbReference type="NCBI Taxonomy" id="166011"/>
    <lineage>
        <taxon>Eukaryota</taxon>
        <taxon>Metazoa</taxon>
        <taxon>Ecdysozoa</taxon>
        <taxon>Nematoda</taxon>
        <taxon>Chromadorea</taxon>
        <taxon>Rhabditida</taxon>
        <taxon>Tylenchina</taxon>
        <taxon>Tylenchomorpha</taxon>
        <taxon>Sphaerularioidea</taxon>
        <taxon>Anguinidae</taxon>
        <taxon>Anguininae</taxon>
        <taxon>Ditylenchus</taxon>
    </lineage>
</organism>
<name>A0A915CZ63_9BILA</name>
<reference evidence="2" key="1">
    <citation type="submission" date="2022-11" db="UniProtKB">
        <authorList>
            <consortium name="WormBaseParasite"/>
        </authorList>
    </citation>
    <scope>IDENTIFICATION</scope>
</reference>
<dbReference type="Proteomes" id="UP000887574">
    <property type="component" value="Unplaced"/>
</dbReference>
<evidence type="ECO:0000313" key="1">
    <source>
        <dbReference type="Proteomes" id="UP000887574"/>
    </source>
</evidence>
<accession>A0A915CZ63</accession>
<keyword evidence="1" id="KW-1185">Reference proteome</keyword>
<protein>
    <submittedName>
        <fullName evidence="2">Uncharacterized protein</fullName>
    </submittedName>
</protein>